<protein>
    <submittedName>
        <fullName evidence="2">Uncharacterized protein</fullName>
    </submittedName>
</protein>
<reference evidence="2 3" key="1">
    <citation type="submission" date="2016-04" db="EMBL/GenBank/DDBJ databases">
        <title>A degradative enzymes factory behind the ericoid mycorrhizal symbiosis.</title>
        <authorList>
            <consortium name="DOE Joint Genome Institute"/>
            <person name="Martino E."/>
            <person name="Morin E."/>
            <person name="Grelet G."/>
            <person name="Kuo A."/>
            <person name="Kohler A."/>
            <person name="Daghino S."/>
            <person name="Barry K."/>
            <person name="Choi C."/>
            <person name="Cichocki N."/>
            <person name="Clum A."/>
            <person name="Copeland A."/>
            <person name="Hainaut M."/>
            <person name="Haridas S."/>
            <person name="Labutti K."/>
            <person name="Lindquist E."/>
            <person name="Lipzen A."/>
            <person name="Khouja H.-R."/>
            <person name="Murat C."/>
            <person name="Ohm R."/>
            <person name="Olson A."/>
            <person name="Spatafora J."/>
            <person name="Veneault-Fourrey C."/>
            <person name="Henrissat B."/>
            <person name="Grigoriev I."/>
            <person name="Martin F."/>
            <person name="Perotto S."/>
        </authorList>
    </citation>
    <scope>NUCLEOTIDE SEQUENCE [LARGE SCALE GENOMIC DNA]</scope>
    <source>
        <strain evidence="2 3">F</strain>
    </source>
</reference>
<sequence length="195" mass="21404">MKSLLLLSAILPLTVFSHPTTATSFDPTRPIYLGDVFWPPTMTFIAWLPSEEGGLTEWCNRATDASNHMLFALGGVDALQIHNYFGDEAYITREGKRFANCWVTPEAGRMGACEGVVDWDCEGGHKFTGPGTRRWSCWVLDELRGNLTKELGIRDGMEQNEMLTDGMYMPTNVQTGVMKMGSSSFGAFTAGATGS</sequence>
<evidence type="ECO:0000313" key="3">
    <source>
        <dbReference type="Proteomes" id="UP000235786"/>
    </source>
</evidence>
<feature type="signal peptide" evidence="1">
    <location>
        <begin position="1"/>
        <end position="22"/>
    </location>
</feature>
<feature type="chain" id="PRO_5014339669" evidence="1">
    <location>
        <begin position="23"/>
        <end position="195"/>
    </location>
</feature>
<accession>A0A2J6QSD9</accession>
<organism evidence="2 3">
    <name type="scientific">Hyaloscypha variabilis (strain UAMH 11265 / GT02V1 / F)</name>
    <name type="common">Meliniomyces variabilis</name>
    <dbReference type="NCBI Taxonomy" id="1149755"/>
    <lineage>
        <taxon>Eukaryota</taxon>
        <taxon>Fungi</taxon>
        <taxon>Dikarya</taxon>
        <taxon>Ascomycota</taxon>
        <taxon>Pezizomycotina</taxon>
        <taxon>Leotiomycetes</taxon>
        <taxon>Helotiales</taxon>
        <taxon>Hyaloscyphaceae</taxon>
        <taxon>Hyaloscypha</taxon>
        <taxon>Hyaloscypha variabilis</taxon>
    </lineage>
</organism>
<keyword evidence="3" id="KW-1185">Reference proteome</keyword>
<dbReference type="Proteomes" id="UP000235786">
    <property type="component" value="Unassembled WGS sequence"/>
</dbReference>
<proteinExistence type="predicted"/>
<dbReference type="OrthoDB" id="3429372at2759"/>
<dbReference type="EMBL" id="KZ613977">
    <property type="protein sequence ID" value="PMD29167.1"/>
    <property type="molecule type" value="Genomic_DNA"/>
</dbReference>
<evidence type="ECO:0000256" key="1">
    <source>
        <dbReference type="SAM" id="SignalP"/>
    </source>
</evidence>
<name>A0A2J6QSD9_HYAVF</name>
<dbReference type="AlphaFoldDB" id="A0A2J6QSD9"/>
<evidence type="ECO:0000313" key="2">
    <source>
        <dbReference type="EMBL" id="PMD29167.1"/>
    </source>
</evidence>
<keyword evidence="1" id="KW-0732">Signal</keyword>
<gene>
    <name evidence="2" type="ORF">L207DRAFT_521146</name>
</gene>